<gene>
    <name evidence="1" type="ORF">L207DRAFT_511594</name>
</gene>
<accession>A0A2J6RTG0</accession>
<dbReference type="EMBL" id="KZ613944">
    <property type="protein sequence ID" value="PMD41810.1"/>
    <property type="molecule type" value="Genomic_DNA"/>
</dbReference>
<dbReference type="Proteomes" id="UP000235786">
    <property type="component" value="Unassembled WGS sequence"/>
</dbReference>
<evidence type="ECO:0000313" key="2">
    <source>
        <dbReference type="Proteomes" id="UP000235786"/>
    </source>
</evidence>
<dbReference type="AlphaFoldDB" id="A0A2J6RTG0"/>
<evidence type="ECO:0000313" key="1">
    <source>
        <dbReference type="EMBL" id="PMD41810.1"/>
    </source>
</evidence>
<organism evidence="1 2">
    <name type="scientific">Hyaloscypha variabilis (strain UAMH 11265 / GT02V1 / F)</name>
    <name type="common">Meliniomyces variabilis</name>
    <dbReference type="NCBI Taxonomy" id="1149755"/>
    <lineage>
        <taxon>Eukaryota</taxon>
        <taxon>Fungi</taxon>
        <taxon>Dikarya</taxon>
        <taxon>Ascomycota</taxon>
        <taxon>Pezizomycotina</taxon>
        <taxon>Leotiomycetes</taxon>
        <taxon>Helotiales</taxon>
        <taxon>Hyaloscyphaceae</taxon>
        <taxon>Hyaloscypha</taxon>
        <taxon>Hyaloscypha variabilis</taxon>
    </lineage>
</organism>
<reference evidence="1 2" key="1">
    <citation type="submission" date="2016-04" db="EMBL/GenBank/DDBJ databases">
        <title>A degradative enzymes factory behind the ericoid mycorrhizal symbiosis.</title>
        <authorList>
            <consortium name="DOE Joint Genome Institute"/>
            <person name="Martino E."/>
            <person name="Morin E."/>
            <person name="Grelet G."/>
            <person name="Kuo A."/>
            <person name="Kohler A."/>
            <person name="Daghino S."/>
            <person name="Barry K."/>
            <person name="Choi C."/>
            <person name="Cichocki N."/>
            <person name="Clum A."/>
            <person name="Copeland A."/>
            <person name="Hainaut M."/>
            <person name="Haridas S."/>
            <person name="Labutti K."/>
            <person name="Lindquist E."/>
            <person name="Lipzen A."/>
            <person name="Khouja H.-R."/>
            <person name="Murat C."/>
            <person name="Ohm R."/>
            <person name="Olson A."/>
            <person name="Spatafora J."/>
            <person name="Veneault-Fourrey C."/>
            <person name="Henrissat B."/>
            <person name="Grigoriev I."/>
            <person name="Martin F."/>
            <person name="Perotto S."/>
        </authorList>
    </citation>
    <scope>NUCLEOTIDE SEQUENCE [LARGE SCALE GENOMIC DNA]</scope>
    <source>
        <strain evidence="1 2">F</strain>
    </source>
</reference>
<keyword evidence="2" id="KW-1185">Reference proteome</keyword>
<protein>
    <submittedName>
        <fullName evidence="1">Uncharacterized protein</fullName>
    </submittedName>
</protein>
<name>A0A2J6RTG0_HYAVF</name>
<sequence>MELRKQIAVYVPSSRLRSYLFCNKPAHNSYTAWAEQQQCPKPKMRLPINPCGGPCIARATWRGLVGVVQAGSSVSRLNTVHLTCAEHPMSLPSPQSHQPADKSKTSLPPTFPLPEKPKCCWAREHMAPAKIDCRAWTSLARPQSITRPYYICTTCDNNKCNILRDSGYPRGFITWDDGIGIYPRNPRCYCGFPSRQDRKGGKANSGGEGFWVCASGACDYFSDRKDGVPYEDAKMLLDFDAFHPYLLERIPPYC</sequence>
<proteinExistence type="predicted"/>
<dbReference type="OrthoDB" id="4469945at2759"/>